<dbReference type="AlphaFoldDB" id="A0A419W416"/>
<keyword evidence="1" id="KW-0812">Transmembrane</keyword>
<evidence type="ECO:0000313" key="2">
    <source>
        <dbReference type="EMBL" id="RKD90189.1"/>
    </source>
</evidence>
<sequence>MTSYLFDLSKILFLTIGILIVELIKSEIMEKLKMTIREATLV</sequence>
<protein>
    <submittedName>
        <fullName evidence="2">Uncharacterized protein</fullName>
    </submittedName>
</protein>
<comment type="caution">
    <text evidence="2">The sequence shown here is derived from an EMBL/GenBank/DDBJ whole genome shotgun (WGS) entry which is preliminary data.</text>
</comment>
<reference evidence="2 3" key="1">
    <citation type="submission" date="2018-09" db="EMBL/GenBank/DDBJ databases">
        <title>Genomic Encyclopedia of Archaeal and Bacterial Type Strains, Phase II (KMG-II): from individual species to whole genera.</title>
        <authorList>
            <person name="Goeker M."/>
        </authorList>
    </citation>
    <scope>NUCLEOTIDE SEQUENCE [LARGE SCALE GENOMIC DNA]</scope>
    <source>
        <strain evidence="2 3">DSM 27148</strain>
    </source>
</reference>
<gene>
    <name evidence="2" type="ORF">BC643_0525</name>
</gene>
<organism evidence="2 3">
    <name type="scientific">Mangrovibacterium diazotrophicum</name>
    <dbReference type="NCBI Taxonomy" id="1261403"/>
    <lineage>
        <taxon>Bacteria</taxon>
        <taxon>Pseudomonadati</taxon>
        <taxon>Bacteroidota</taxon>
        <taxon>Bacteroidia</taxon>
        <taxon>Marinilabiliales</taxon>
        <taxon>Prolixibacteraceae</taxon>
        <taxon>Mangrovibacterium</taxon>
    </lineage>
</organism>
<keyword evidence="1" id="KW-0472">Membrane</keyword>
<dbReference type="Proteomes" id="UP000283387">
    <property type="component" value="Unassembled WGS sequence"/>
</dbReference>
<keyword evidence="3" id="KW-1185">Reference proteome</keyword>
<keyword evidence="1" id="KW-1133">Transmembrane helix</keyword>
<name>A0A419W416_9BACT</name>
<accession>A0A419W416</accession>
<feature type="transmembrane region" description="Helical" evidence="1">
    <location>
        <begin position="6"/>
        <end position="24"/>
    </location>
</feature>
<proteinExistence type="predicted"/>
<evidence type="ECO:0000256" key="1">
    <source>
        <dbReference type="SAM" id="Phobius"/>
    </source>
</evidence>
<evidence type="ECO:0000313" key="3">
    <source>
        <dbReference type="Proteomes" id="UP000283387"/>
    </source>
</evidence>
<dbReference type="EMBL" id="RAPN01000001">
    <property type="protein sequence ID" value="RKD90189.1"/>
    <property type="molecule type" value="Genomic_DNA"/>
</dbReference>